<accession>A0A0M7FV72</accession>
<dbReference type="EMBL" id="UGJB01000004">
    <property type="protein sequence ID" value="STQ11424.1"/>
    <property type="molecule type" value="Genomic_DNA"/>
</dbReference>
<organism evidence="1 2">
    <name type="scientific">Enterobacter cloacae</name>
    <dbReference type="NCBI Taxonomy" id="550"/>
    <lineage>
        <taxon>Bacteria</taxon>
        <taxon>Pseudomonadati</taxon>
        <taxon>Pseudomonadota</taxon>
        <taxon>Gammaproteobacteria</taxon>
        <taxon>Enterobacterales</taxon>
        <taxon>Enterobacteriaceae</taxon>
        <taxon>Enterobacter</taxon>
        <taxon>Enterobacter cloacae complex</taxon>
    </lineage>
</organism>
<dbReference type="Proteomes" id="UP000255106">
    <property type="component" value="Unassembled WGS sequence"/>
</dbReference>
<protein>
    <submittedName>
        <fullName evidence="1">Uncharacterized protein</fullName>
    </submittedName>
</protein>
<dbReference type="RefSeq" id="WP_131725267.1">
    <property type="nucleotide sequence ID" value="NZ_CP056776.1"/>
</dbReference>
<sequence length="193" mass="21468">MDLVPSRKELNRAKRCIERMRSATSYDEYDEAWSDFLSRIENVFSRIKVAAETHKKYPSFSSRTNHLRATDSLLVYLKQARNSVHHGIADTSKYVTGGFGINPVAPGGSVHIKSLTFDKNGNINIIAGSPIKVNVIPSSVEAIPCRNRGVTYNPPDSHLGKALKTKSPIDIAVLGIEFYESYLAEAENIFLKQ</sequence>
<evidence type="ECO:0000313" key="1">
    <source>
        <dbReference type="EMBL" id="STQ11424.1"/>
    </source>
</evidence>
<proteinExistence type="predicted"/>
<evidence type="ECO:0000313" key="2">
    <source>
        <dbReference type="Proteomes" id="UP000255106"/>
    </source>
</evidence>
<dbReference type="AlphaFoldDB" id="A0A0M7FV72"/>
<reference evidence="1 2" key="1">
    <citation type="submission" date="2018-06" db="EMBL/GenBank/DDBJ databases">
        <authorList>
            <consortium name="Pathogen Informatics"/>
            <person name="Doyle S."/>
        </authorList>
    </citation>
    <scope>NUCLEOTIDE SEQUENCE [LARGE SCALE GENOMIC DNA]</scope>
    <source>
        <strain evidence="1 2">NCTC10005</strain>
    </source>
</reference>
<gene>
    <name evidence="1" type="ORF">NCTC10005_04199</name>
</gene>
<name>A0A0M7FV72_ENTCL</name>